<dbReference type="AlphaFoldDB" id="A0AA39ZWK4"/>
<dbReference type="PANTHER" id="PTHR24320">
    <property type="entry name" value="RETINOL DEHYDROGENASE"/>
    <property type="match status" value="1"/>
</dbReference>
<evidence type="ECO:0000313" key="6">
    <source>
        <dbReference type="Proteomes" id="UP001172102"/>
    </source>
</evidence>
<dbReference type="EMBL" id="JAUKUA010000007">
    <property type="protein sequence ID" value="KAK0704875.1"/>
    <property type="molecule type" value="Genomic_DNA"/>
</dbReference>
<comment type="caution">
    <text evidence="5">The sequence shown here is derived from an EMBL/GenBank/DDBJ whole genome shotgun (WGS) entry which is preliminary data.</text>
</comment>
<name>A0AA39ZWK4_9PEZI</name>
<keyword evidence="6" id="KW-1185">Reference proteome</keyword>
<evidence type="ECO:0000313" key="5">
    <source>
        <dbReference type="EMBL" id="KAK0704875.1"/>
    </source>
</evidence>
<dbReference type="Proteomes" id="UP001172102">
    <property type="component" value="Unassembled WGS sequence"/>
</dbReference>
<gene>
    <name evidence="5" type="ORF">B0H67DRAFT_649275</name>
</gene>
<dbReference type="GO" id="GO:0016491">
    <property type="term" value="F:oxidoreductase activity"/>
    <property type="evidence" value="ECO:0007669"/>
    <property type="project" value="UniProtKB-KW"/>
</dbReference>
<dbReference type="Pfam" id="PF14856">
    <property type="entry name" value="Hce2"/>
    <property type="match status" value="1"/>
</dbReference>
<proteinExistence type="inferred from homology"/>
<dbReference type="PANTHER" id="PTHR24320:SF252">
    <property type="entry name" value="DEHYDROGENASE_REDUCTASE FAMILY PROTEIN, PUTATIVE (AFU_ORTHOLOGUE AFUA_3G08550)-RELATED"/>
    <property type="match status" value="1"/>
</dbReference>
<organism evidence="5 6">
    <name type="scientific">Lasiosphaeris hirsuta</name>
    <dbReference type="NCBI Taxonomy" id="260670"/>
    <lineage>
        <taxon>Eukaryota</taxon>
        <taxon>Fungi</taxon>
        <taxon>Dikarya</taxon>
        <taxon>Ascomycota</taxon>
        <taxon>Pezizomycotina</taxon>
        <taxon>Sordariomycetes</taxon>
        <taxon>Sordariomycetidae</taxon>
        <taxon>Sordariales</taxon>
        <taxon>Lasiosphaeriaceae</taxon>
        <taxon>Lasiosphaeris</taxon>
    </lineage>
</organism>
<dbReference type="SUPFAM" id="SSF51735">
    <property type="entry name" value="NAD(P)-binding Rossmann-fold domains"/>
    <property type="match status" value="1"/>
</dbReference>
<keyword evidence="3" id="KW-0560">Oxidoreductase</keyword>
<dbReference type="PRINTS" id="PR00081">
    <property type="entry name" value="GDHRDH"/>
</dbReference>
<feature type="domain" description="Ecp2 effector protein-like" evidence="4">
    <location>
        <begin position="407"/>
        <end position="503"/>
    </location>
</feature>
<dbReference type="InterPro" id="IPR002347">
    <property type="entry name" value="SDR_fam"/>
</dbReference>
<evidence type="ECO:0000256" key="3">
    <source>
        <dbReference type="ARBA" id="ARBA00023002"/>
    </source>
</evidence>
<dbReference type="Pfam" id="PF00106">
    <property type="entry name" value="adh_short"/>
    <property type="match status" value="1"/>
</dbReference>
<reference evidence="5" key="1">
    <citation type="submission" date="2023-06" db="EMBL/GenBank/DDBJ databases">
        <title>Genome-scale phylogeny and comparative genomics of the fungal order Sordariales.</title>
        <authorList>
            <consortium name="Lawrence Berkeley National Laboratory"/>
            <person name="Hensen N."/>
            <person name="Bonometti L."/>
            <person name="Westerberg I."/>
            <person name="Brannstrom I.O."/>
            <person name="Guillou S."/>
            <person name="Cros-Aarteil S."/>
            <person name="Calhoun S."/>
            <person name="Haridas S."/>
            <person name="Kuo A."/>
            <person name="Mondo S."/>
            <person name="Pangilinan J."/>
            <person name="Riley R."/>
            <person name="Labutti K."/>
            <person name="Andreopoulos B."/>
            <person name="Lipzen A."/>
            <person name="Chen C."/>
            <person name="Yanf M."/>
            <person name="Daum C."/>
            <person name="Ng V."/>
            <person name="Clum A."/>
            <person name="Steindorff A."/>
            <person name="Ohm R."/>
            <person name="Martin F."/>
            <person name="Silar P."/>
            <person name="Natvig D."/>
            <person name="Lalanne C."/>
            <person name="Gautier V."/>
            <person name="Ament-Velasquez S.L."/>
            <person name="Kruys A."/>
            <person name="Hutchinson M.I."/>
            <person name="Powell A.J."/>
            <person name="Barry K."/>
            <person name="Miller A.N."/>
            <person name="Grigoriev I.V."/>
            <person name="Debuchy R."/>
            <person name="Gladieux P."/>
            <person name="Thoren M.H."/>
            <person name="Johannesson H."/>
        </authorList>
    </citation>
    <scope>NUCLEOTIDE SEQUENCE</scope>
    <source>
        <strain evidence="5">SMH4607-1</strain>
    </source>
</reference>
<comment type="similarity">
    <text evidence="1">Belongs to the short-chain dehydrogenases/reductases (SDR) family.</text>
</comment>
<accession>A0AA39ZWK4</accession>
<evidence type="ECO:0000259" key="4">
    <source>
        <dbReference type="Pfam" id="PF14856"/>
    </source>
</evidence>
<sequence>MSPTAAKSRSLELQQTKGPLRAFFSSQFCTKIKPVLLTPETSLAGRTALVTGSTTGLGLLASRQLLSLNLSRLILAVRSPEKGAKVAAEMRADFPSATIEVWSLEMGSYPSIQAFAQRAAAEFPSPEKRLDIAILNAGLTHQYFTRCEATGHDDIVQVNYLSTVLLAFLLLPVLYPKALAGSKTKPRPGRLTIVNSGTALFANLPNRDKRPFLASYDDETAWDGVEAYSASKLLAHFFLIRLLDHLPVNFSDDVIINLVDPGFCKGTGLHTDVHGIASAFMETAKSLTGRALKDGAWTYADAAVVHGKESHGCFIMDFEIRPFAPIIHEPNVDKLMDVLWDETLAELEFAGPLKMMISSKHTATFLAAIMFAALPVFAQAPVAFVPRGDPGCNITGLINELGTQTKMCSDTTFDGETSSASPSVADCTKIVTNLADDGTWHFEAGTQHQLVQFGTCAFGVEVQEAAMGTLVMIGNMDIVKAIFGSITRFAVDGRVGSAGTIGCPEFAMTDMARVKWGLYHT</sequence>
<dbReference type="InterPro" id="IPR029226">
    <property type="entry name" value="Ecp2-like"/>
</dbReference>
<evidence type="ECO:0000256" key="1">
    <source>
        <dbReference type="ARBA" id="ARBA00006484"/>
    </source>
</evidence>
<dbReference type="Gene3D" id="3.40.50.720">
    <property type="entry name" value="NAD(P)-binding Rossmann-like Domain"/>
    <property type="match status" value="1"/>
</dbReference>
<protein>
    <recommendedName>
        <fullName evidence="4">Ecp2 effector protein-like domain-containing protein</fullName>
    </recommendedName>
</protein>
<dbReference type="InterPro" id="IPR036291">
    <property type="entry name" value="NAD(P)-bd_dom_sf"/>
</dbReference>
<keyword evidence="2" id="KW-0521">NADP</keyword>
<evidence type="ECO:0000256" key="2">
    <source>
        <dbReference type="ARBA" id="ARBA00022857"/>
    </source>
</evidence>